<feature type="transmembrane region" description="Helical" evidence="11">
    <location>
        <begin position="48"/>
        <end position="68"/>
    </location>
</feature>
<keyword evidence="4 11" id="KW-0813">Transport</keyword>
<organism evidence="14 15">
    <name type="scientific">Stakelama sediminis</name>
    <dbReference type="NCBI Taxonomy" id="463200"/>
    <lineage>
        <taxon>Bacteria</taxon>
        <taxon>Pseudomonadati</taxon>
        <taxon>Pseudomonadota</taxon>
        <taxon>Alphaproteobacteria</taxon>
        <taxon>Sphingomonadales</taxon>
        <taxon>Sphingomonadaceae</taxon>
        <taxon>Stakelama</taxon>
    </lineage>
</organism>
<reference evidence="14 15" key="1">
    <citation type="submission" date="2020-08" db="EMBL/GenBank/DDBJ databases">
        <title>Genomic Encyclopedia of Type Strains, Phase IV (KMG-IV): sequencing the most valuable type-strain genomes for metagenomic binning, comparative biology and taxonomic classification.</title>
        <authorList>
            <person name="Goeker M."/>
        </authorList>
    </citation>
    <scope>NUCLEOTIDE SEQUENCE [LARGE SCALE GENOMIC DNA]</scope>
    <source>
        <strain evidence="14 15">DSM 27203</strain>
    </source>
</reference>
<dbReference type="InterPro" id="IPR011867">
    <property type="entry name" value="ModB_ABC"/>
</dbReference>
<evidence type="ECO:0000256" key="4">
    <source>
        <dbReference type="ARBA" id="ARBA00022448"/>
    </source>
</evidence>
<dbReference type="GO" id="GO:0015098">
    <property type="term" value="F:molybdate ion transmembrane transporter activity"/>
    <property type="evidence" value="ECO:0007669"/>
    <property type="project" value="UniProtKB-UniRule"/>
</dbReference>
<dbReference type="AlphaFoldDB" id="A0A840Z2V2"/>
<dbReference type="RefSeq" id="WP_184005601.1">
    <property type="nucleotide sequence ID" value="NZ_BAABIF010000029.1"/>
</dbReference>
<evidence type="ECO:0000256" key="6">
    <source>
        <dbReference type="ARBA" id="ARBA00022505"/>
    </source>
</evidence>
<feature type="transmembrane region" description="Helical" evidence="11">
    <location>
        <begin position="12"/>
        <end position="36"/>
    </location>
</feature>
<evidence type="ECO:0000313" key="15">
    <source>
        <dbReference type="Proteomes" id="UP000554342"/>
    </source>
</evidence>
<accession>A0A840Z2V2</accession>
<keyword evidence="8 11" id="KW-0812">Transmembrane</keyword>
<feature type="transmembrane region" description="Helical" evidence="11">
    <location>
        <begin position="88"/>
        <end position="107"/>
    </location>
</feature>
<dbReference type="Gene3D" id="1.10.3720.10">
    <property type="entry name" value="MetI-like"/>
    <property type="match status" value="1"/>
</dbReference>
<protein>
    <recommendedName>
        <fullName evidence="12">Molybdenum transport system permease</fullName>
    </recommendedName>
</protein>
<dbReference type="SUPFAM" id="SSF161098">
    <property type="entry name" value="MetI-like"/>
    <property type="match status" value="1"/>
</dbReference>
<dbReference type="EMBL" id="JACIJI010000008">
    <property type="protein sequence ID" value="MBB5720084.1"/>
    <property type="molecule type" value="Genomic_DNA"/>
</dbReference>
<dbReference type="PROSITE" id="PS50928">
    <property type="entry name" value="ABC_TM1"/>
    <property type="match status" value="1"/>
</dbReference>
<dbReference type="PANTHER" id="PTHR30183:SF3">
    <property type="entry name" value="MOLYBDENUM TRANSPORT SYSTEM PERMEASE PROTEIN MODB"/>
    <property type="match status" value="1"/>
</dbReference>
<evidence type="ECO:0000256" key="7">
    <source>
        <dbReference type="ARBA" id="ARBA00022519"/>
    </source>
</evidence>
<evidence type="ECO:0000256" key="10">
    <source>
        <dbReference type="ARBA" id="ARBA00023136"/>
    </source>
</evidence>
<dbReference type="CDD" id="cd06261">
    <property type="entry name" value="TM_PBP2"/>
    <property type="match status" value="1"/>
</dbReference>
<dbReference type="PANTHER" id="PTHR30183">
    <property type="entry name" value="MOLYBDENUM TRANSPORT SYSTEM PERMEASE PROTEIN MODB"/>
    <property type="match status" value="1"/>
</dbReference>
<keyword evidence="6 12" id="KW-0500">Molybdenum</keyword>
<evidence type="ECO:0000256" key="1">
    <source>
        <dbReference type="ARBA" id="ARBA00002949"/>
    </source>
</evidence>
<evidence type="ECO:0000256" key="5">
    <source>
        <dbReference type="ARBA" id="ARBA00022475"/>
    </source>
</evidence>
<evidence type="ECO:0000313" key="14">
    <source>
        <dbReference type="EMBL" id="MBB5720084.1"/>
    </source>
</evidence>
<dbReference type="FunFam" id="1.10.3720.10:FF:000018">
    <property type="entry name" value="Molybdenum transport system permease"/>
    <property type="match status" value="1"/>
</dbReference>
<keyword evidence="7 12" id="KW-0997">Cell inner membrane</keyword>
<dbReference type="Pfam" id="PF00528">
    <property type="entry name" value="BPD_transp_1"/>
    <property type="match status" value="1"/>
</dbReference>
<comment type="function">
    <text evidence="1 12">Part of the binding-protein-dependent transport system for molybdenum; probably responsible for the translocation of the substrate across the membrane.</text>
</comment>
<evidence type="ECO:0000256" key="9">
    <source>
        <dbReference type="ARBA" id="ARBA00022989"/>
    </source>
</evidence>
<dbReference type="NCBIfam" id="NF006939">
    <property type="entry name" value="PRK09421.1"/>
    <property type="match status" value="1"/>
</dbReference>
<gene>
    <name evidence="14" type="ORF">FHR23_003044</name>
</gene>
<keyword evidence="5" id="KW-1003">Cell membrane</keyword>
<evidence type="ECO:0000256" key="8">
    <source>
        <dbReference type="ARBA" id="ARBA00022692"/>
    </source>
</evidence>
<dbReference type="Proteomes" id="UP000554342">
    <property type="component" value="Unassembled WGS sequence"/>
</dbReference>
<evidence type="ECO:0000256" key="3">
    <source>
        <dbReference type="ARBA" id="ARBA00007069"/>
    </source>
</evidence>
<evidence type="ECO:0000256" key="2">
    <source>
        <dbReference type="ARBA" id="ARBA00004429"/>
    </source>
</evidence>
<dbReference type="InterPro" id="IPR000515">
    <property type="entry name" value="MetI-like"/>
</dbReference>
<sequence>MLTGAEWGIVALSLRIGGVAVLVMLPIAFALAYLLARGRFPGKILLDGLVHLPLVLPPVVTGWLLLLAFAPTGPLGRIIEALTGGTVLFRWTGAAIAAGVMALPLMVRAMRLSIEAVDRQLESAARTLGAGRWRVFRTVTLPLSVPGVVAGTVLGFARALGEFGATITFVSNVPDQTQTLPLAIYSQLQIPGTDATVFRLAVMSVVIALAALVASEMLARRAGRGQHVL</sequence>
<feature type="transmembrane region" description="Helical" evidence="11">
    <location>
        <begin position="197"/>
        <end position="219"/>
    </location>
</feature>
<dbReference type="GO" id="GO:0005886">
    <property type="term" value="C:plasma membrane"/>
    <property type="evidence" value="ECO:0007669"/>
    <property type="project" value="UniProtKB-SubCell"/>
</dbReference>
<evidence type="ECO:0000256" key="11">
    <source>
        <dbReference type="RuleBase" id="RU363032"/>
    </source>
</evidence>
<evidence type="ECO:0000256" key="12">
    <source>
        <dbReference type="RuleBase" id="RU365097"/>
    </source>
</evidence>
<feature type="domain" description="ABC transmembrane type-1" evidence="13">
    <location>
        <begin position="10"/>
        <end position="218"/>
    </location>
</feature>
<dbReference type="NCBIfam" id="TIGR02141">
    <property type="entry name" value="modB_ABC"/>
    <property type="match status" value="1"/>
</dbReference>
<feature type="transmembrane region" description="Helical" evidence="11">
    <location>
        <begin position="135"/>
        <end position="157"/>
    </location>
</feature>
<evidence type="ECO:0000259" key="13">
    <source>
        <dbReference type="PROSITE" id="PS50928"/>
    </source>
</evidence>
<comment type="similarity">
    <text evidence="3 12">Belongs to the binding-protein-dependent transport system permease family. CysTW subfamily.</text>
</comment>
<proteinExistence type="inferred from homology"/>
<keyword evidence="15" id="KW-1185">Reference proteome</keyword>
<keyword evidence="9 11" id="KW-1133">Transmembrane helix</keyword>
<comment type="caution">
    <text evidence="14">The sequence shown here is derived from an EMBL/GenBank/DDBJ whole genome shotgun (WGS) entry which is preliminary data.</text>
</comment>
<dbReference type="InterPro" id="IPR035906">
    <property type="entry name" value="MetI-like_sf"/>
</dbReference>
<comment type="subcellular location">
    <subcellularLocation>
        <location evidence="2 12">Cell inner membrane</location>
        <topology evidence="2 12">Multi-pass membrane protein</topology>
    </subcellularLocation>
    <subcellularLocation>
        <location evidence="11">Cell membrane</location>
        <topology evidence="11">Multi-pass membrane protein</topology>
    </subcellularLocation>
</comment>
<keyword evidence="10 11" id="KW-0472">Membrane</keyword>
<name>A0A840Z2V2_9SPHN</name>